<dbReference type="EMBL" id="JBIGIC010000088">
    <property type="protein sequence ID" value="MFG6490646.1"/>
    <property type="molecule type" value="Genomic_DNA"/>
</dbReference>
<sequence length="59" mass="6571">AALGGVARRGIYDNMKTAVDRVGRGKKRDVNDRFAALCAHYLRISANVTGHFGHRDRRC</sequence>
<proteinExistence type="predicted"/>
<evidence type="ECO:0000313" key="2">
    <source>
        <dbReference type="Proteomes" id="UP001606134"/>
    </source>
</evidence>
<organism evidence="1 2">
    <name type="scientific">Pelomonas candidula</name>
    <dbReference type="NCBI Taxonomy" id="3299025"/>
    <lineage>
        <taxon>Bacteria</taxon>
        <taxon>Pseudomonadati</taxon>
        <taxon>Pseudomonadota</taxon>
        <taxon>Betaproteobacteria</taxon>
        <taxon>Burkholderiales</taxon>
        <taxon>Sphaerotilaceae</taxon>
        <taxon>Roseateles</taxon>
    </lineage>
</organism>
<dbReference type="Proteomes" id="UP001606134">
    <property type="component" value="Unassembled WGS sequence"/>
</dbReference>
<reference evidence="1 2" key="1">
    <citation type="submission" date="2024-08" db="EMBL/GenBank/DDBJ databases">
        <authorList>
            <person name="Lu H."/>
        </authorList>
    </citation>
    <scope>NUCLEOTIDE SEQUENCE [LARGE SCALE GENOMIC DNA]</scope>
    <source>
        <strain evidence="1 2">BYS78W</strain>
    </source>
</reference>
<evidence type="ECO:0000313" key="1">
    <source>
        <dbReference type="EMBL" id="MFG6490646.1"/>
    </source>
</evidence>
<name>A0ABW7HL31_9BURK</name>
<comment type="caution">
    <text evidence="1">The sequence shown here is derived from an EMBL/GenBank/DDBJ whole genome shotgun (WGS) entry which is preliminary data.</text>
</comment>
<accession>A0ABW7HL31</accession>
<protein>
    <recommendedName>
        <fullName evidence="3">Transposase</fullName>
    </recommendedName>
</protein>
<dbReference type="RefSeq" id="WP_394418246.1">
    <property type="nucleotide sequence ID" value="NZ_JBIGIC010000088.1"/>
</dbReference>
<keyword evidence="2" id="KW-1185">Reference proteome</keyword>
<evidence type="ECO:0008006" key="3">
    <source>
        <dbReference type="Google" id="ProtNLM"/>
    </source>
</evidence>
<gene>
    <name evidence="1" type="ORF">ACG04R_28615</name>
</gene>
<feature type="non-terminal residue" evidence="1">
    <location>
        <position position="1"/>
    </location>
</feature>